<evidence type="ECO:0000313" key="3">
    <source>
        <dbReference type="EMBL" id="KAF7760308.1"/>
    </source>
</evidence>
<dbReference type="Pfam" id="PF01048">
    <property type="entry name" value="PNP_UDP_1"/>
    <property type="match status" value="1"/>
</dbReference>
<sequence length="344" mass="37203">MKDTLTDANFPKTAHQRVYHLGIRHGEVANRIITVGTPSRARIIAQYLDKNPQPFEVSSERGFLTITGRYLGVPLSIISIGMGSPNMDFFVREVRECLRGDMIIVRLGSCGALIDVPVGSVVVPKACISVNRNLDFDFVHPGNQGSEPPYRISKAVSADQALHQKLVRSLEIAKPADWSGSILPGSVNASADSFYSSQGRQTTFPDHNSGLIEELLRSTPDLATLEMETFHLYHLAACWTGRSTARPNSTPPVTAGPVKPVTSGPMSSAPHAPASSPLSETSIIRAAGVQMIFAARLSKDFITPAQVTFAENWTGKAVLDALAGFEIAPEHLDEERGSVWESQS</sequence>
<dbReference type="GO" id="GO:0004850">
    <property type="term" value="F:uridine phosphorylase activity"/>
    <property type="evidence" value="ECO:0007669"/>
    <property type="project" value="TreeGrafter"/>
</dbReference>
<reference evidence="3 4" key="1">
    <citation type="journal article" name="Sci. Rep.">
        <title>Telomere-to-telomere assembled and centromere annotated genomes of the two main subspecies of the button mushroom Agaricus bisporus reveal especially polymorphic chromosome ends.</title>
        <authorList>
            <person name="Sonnenberg A.S.M."/>
            <person name="Sedaghat-Telgerd N."/>
            <person name="Lavrijssen B."/>
            <person name="Ohm R.A."/>
            <person name="Hendrickx P.M."/>
            <person name="Scholtmeijer K."/>
            <person name="Baars J.J.P."/>
            <person name="van Peer A."/>
        </authorList>
    </citation>
    <scope>NUCLEOTIDE SEQUENCE [LARGE SCALE GENOMIC DNA]</scope>
    <source>
        <strain evidence="3 4">H119_p4</strain>
    </source>
</reference>
<dbReference type="InterPro" id="IPR000845">
    <property type="entry name" value="Nucleoside_phosphorylase_d"/>
</dbReference>
<dbReference type="GO" id="GO:0005829">
    <property type="term" value="C:cytosol"/>
    <property type="evidence" value="ECO:0007669"/>
    <property type="project" value="TreeGrafter"/>
</dbReference>
<dbReference type="PANTHER" id="PTHR43691">
    <property type="entry name" value="URIDINE PHOSPHORYLASE"/>
    <property type="match status" value="1"/>
</dbReference>
<feature type="domain" description="Nucleoside phosphorylase" evidence="2">
    <location>
        <begin position="31"/>
        <end position="237"/>
    </location>
</feature>
<dbReference type="AlphaFoldDB" id="A0A8H7C1E5"/>
<dbReference type="InterPro" id="IPR035994">
    <property type="entry name" value="Nucleoside_phosphorylase_sf"/>
</dbReference>
<dbReference type="Gene3D" id="3.40.50.1580">
    <property type="entry name" value="Nucleoside phosphorylase domain"/>
    <property type="match status" value="1"/>
</dbReference>
<evidence type="ECO:0000256" key="1">
    <source>
        <dbReference type="SAM" id="MobiDB-lite"/>
    </source>
</evidence>
<dbReference type="Proteomes" id="UP000629468">
    <property type="component" value="Unassembled WGS sequence"/>
</dbReference>
<gene>
    <name evidence="3" type="ORF">Agabi119p4_10984</name>
</gene>
<organism evidence="3 4">
    <name type="scientific">Agaricus bisporus var. burnettii</name>
    <dbReference type="NCBI Taxonomy" id="192524"/>
    <lineage>
        <taxon>Eukaryota</taxon>
        <taxon>Fungi</taxon>
        <taxon>Dikarya</taxon>
        <taxon>Basidiomycota</taxon>
        <taxon>Agaricomycotina</taxon>
        <taxon>Agaricomycetes</taxon>
        <taxon>Agaricomycetidae</taxon>
        <taxon>Agaricales</taxon>
        <taxon>Agaricineae</taxon>
        <taxon>Agaricaceae</taxon>
        <taxon>Agaricus</taxon>
    </lineage>
</organism>
<dbReference type="PANTHER" id="PTHR43691:SF14">
    <property type="entry name" value="URIDINE PHOSPHORYLASE"/>
    <property type="match status" value="1"/>
</dbReference>
<dbReference type="EMBL" id="JABXXO010000015">
    <property type="protein sequence ID" value="KAF7760308.1"/>
    <property type="molecule type" value="Genomic_DNA"/>
</dbReference>
<evidence type="ECO:0000313" key="4">
    <source>
        <dbReference type="Proteomes" id="UP000629468"/>
    </source>
</evidence>
<dbReference type="GO" id="GO:0006218">
    <property type="term" value="P:uridine catabolic process"/>
    <property type="evidence" value="ECO:0007669"/>
    <property type="project" value="TreeGrafter"/>
</dbReference>
<feature type="region of interest" description="Disordered" evidence="1">
    <location>
        <begin position="245"/>
        <end position="276"/>
    </location>
</feature>
<comment type="caution">
    <text evidence="3">The sequence shown here is derived from an EMBL/GenBank/DDBJ whole genome shotgun (WGS) entry which is preliminary data.</text>
</comment>
<evidence type="ECO:0000259" key="2">
    <source>
        <dbReference type="Pfam" id="PF01048"/>
    </source>
</evidence>
<accession>A0A8H7C1E5</accession>
<name>A0A8H7C1E5_AGABI</name>
<dbReference type="CDD" id="cd17769">
    <property type="entry name" value="NP_TgUP-like"/>
    <property type="match status" value="1"/>
</dbReference>
<protein>
    <recommendedName>
        <fullName evidence="2">Nucleoside phosphorylase domain-containing protein</fullName>
    </recommendedName>
</protein>
<feature type="compositionally biased region" description="Low complexity" evidence="1">
    <location>
        <begin position="263"/>
        <end position="276"/>
    </location>
</feature>
<proteinExistence type="predicted"/>
<dbReference type="SUPFAM" id="SSF53167">
    <property type="entry name" value="Purine and uridine phosphorylases"/>
    <property type="match status" value="1"/>
</dbReference>